<dbReference type="Proteomes" id="UP001205311">
    <property type="component" value="Unassembled WGS sequence"/>
</dbReference>
<feature type="region of interest" description="Disordered" evidence="1">
    <location>
        <begin position="1"/>
        <end position="40"/>
    </location>
</feature>
<comment type="caution">
    <text evidence="2">The sequence shown here is derived from an EMBL/GenBank/DDBJ whole genome shotgun (WGS) entry which is preliminary data.</text>
</comment>
<protein>
    <recommendedName>
        <fullName evidence="4">LPXTG cell wall anchor domain-containing protein</fullName>
    </recommendedName>
</protein>
<dbReference type="EMBL" id="JAMTCP010000012">
    <property type="protein sequence ID" value="MCP2258915.1"/>
    <property type="molecule type" value="Genomic_DNA"/>
</dbReference>
<accession>A0ABT1HTQ8</accession>
<name>A0ABT1HTQ8_STRSD</name>
<evidence type="ECO:0008006" key="4">
    <source>
        <dbReference type="Google" id="ProtNLM"/>
    </source>
</evidence>
<reference evidence="2 3" key="1">
    <citation type="submission" date="2022-06" db="EMBL/GenBank/DDBJ databases">
        <title>Genomic Encyclopedia of Archaeal and Bacterial Type Strains, Phase II (KMG-II): from individual species to whole genera.</title>
        <authorList>
            <person name="Goeker M."/>
        </authorList>
    </citation>
    <scope>NUCLEOTIDE SEQUENCE [LARGE SCALE GENOMIC DNA]</scope>
    <source>
        <strain evidence="2 3">DSM 40477</strain>
    </source>
</reference>
<feature type="compositionally biased region" description="Gly residues" evidence="1">
    <location>
        <begin position="17"/>
        <end position="37"/>
    </location>
</feature>
<evidence type="ECO:0000256" key="1">
    <source>
        <dbReference type="SAM" id="MobiDB-lite"/>
    </source>
</evidence>
<sequence length="84" mass="7960">MGRRTSPSLARPRRDSGGFGRGGTTGAVSSGLGGETTGGLAATGADVASVAFAAVVTLGAGATHVLARRRGAVVAAAPRGPQGS</sequence>
<evidence type="ECO:0000313" key="3">
    <source>
        <dbReference type="Proteomes" id="UP001205311"/>
    </source>
</evidence>
<keyword evidence="3" id="KW-1185">Reference proteome</keyword>
<gene>
    <name evidence="2" type="ORF">LX15_002614</name>
</gene>
<organism evidence="2 3">
    <name type="scientific">Streptoalloteichus tenebrarius (strain ATCC 17920 / DSM 40477 / JCM 4838 / CBS 697.72 / NBRC 16177 / NCIMB 11028 / NRRL B-12390 / A12253. 1 / ISP 5477)</name>
    <name type="common">Streptomyces tenebrarius</name>
    <dbReference type="NCBI Taxonomy" id="1933"/>
    <lineage>
        <taxon>Bacteria</taxon>
        <taxon>Bacillati</taxon>
        <taxon>Actinomycetota</taxon>
        <taxon>Actinomycetes</taxon>
        <taxon>Pseudonocardiales</taxon>
        <taxon>Pseudonocardiaceae</taxon>
        <taxon>Streptoalloteichus</taxon>
    </lineage>
</organism>
<evidence type="ECO:0000313" key="2">
    <source>
        <dbReference type="EMBL" id="MCP2258915.1"/>
    </source>
</evidence>
<proteinExistence type="predicted"/>